<reference evidence="2" key="1">
    <citation type="submission" date="2022-07" db="EMBL/GenBank/DDBJ databases">
        <title>Fungi with potential for degradation of polypropylene.</title>
        <authorList>
            <person name="Gostincar C."/>
        </authorList>
    </citation>
    <scope>NUCLEOTIDE SEQUENCE</scope>
    <source>
        <strain evidence="2">EXF-13308</strain>
    </source>
</reference>
<evidence type="ECO:0000256" key="1">
    <source>
        <dbReference type="SAM" id="MobiDB-lite"/>
    </source>
</evidence>
<organism evidence="2 3">
    <name type="scientific">Pleurostoma richardsiae</name>
    <dbReference type="NCBI Taxonomy" id="41990"/>
    <lineage>
        <taxon>Eukaryota</taxon>
        <taxon>Fungi</taxon>
        <taxon>Dikarya</taxon>
        <taxon>Ascomycota</taxon>
        <taxon>Pezizomycotina</taxon>
        <taxon>Sordariomycetes</taxon>
        <taxon>Sordariomycetidae</taxon>
        <taxon>Calosphaeriales</taxon>
        <taxon>Pleurostomataceae</taxon>
        <taxon>Pleurostoma</taxon>
    </lineage>
</organism>
<proteinExistence type="predicted"/>
<comment type="caution">
    <text evidence="2">The sequence shown here is derived from an EMBL/GenBank/DDBJ whole genome shotgun (WGS) entry which is preliminary data.</text>
</comment>
<dbReference type="InterPro" id="IPR038921">
    <property type="entry name" value="YOR389W-like"/>
</dbReference>
<sequence>MRQWGSSIHHNGLSFYLATVPEGSLLYHGTHDSQRIEGFEWLALEVEHAANFARSWEPPPDRDKSFSHGDETLFTPEEADSLKMEQVLAWHRFSHQLGRASLRPSAAIPPFEAPPQKALAPDHIGDNDGDKKRKLPPFPKVPLRGYLQTYRAARPLNLVYIDGQAAAKCEIGSIDSQNHILLDYPVDRDPDGFDNDFLRARDLCRLAASWGSPSFPGVSPSRRAIDGFIRMEAGFEVIYCDFAPGGGLDLVSVNASPFSNETAGAEAPSRAFFLEWMRAVAGRYDGLPRGRVEVDFSSAVSAFAYPVNISNPDPERQTLPRIVSASREERLGIRARLGEVVAERSGRRHLASVDWQAVADGIASRYAERLWYLSEGDLGPGEMLSVIDTLLDPFSDYPSGAGRAGPAARSQCAEYFLGTAVLGHEKWTPEDRAIYAAIETVSGAICNALFDIRNMLVLGEQERRRQQQQGTVEAGRASDVVAADARQAVRELMTRLDWATWKRCGRCADPGQVCFTVMFPVGAQEDHDAPRCKNLTEILSSYGYWQMGVPFAL</sequence>
<evidence type="ECO:0000313" key="3">
    <source>
        <dbReference type="Proteomes" id="UP001174694"/>
    </source>
</evidence>
<dbReference type="Proteomes" id="UP001174694">
    <property type="component" value="Unassembled WGS sequence"/>
</dbReference>
<accession>A0AA38VG01</accession>
<keyword evidence="3" id="KW-1185">Reference proteome</keyword>
<dbReference type="AlphaFoldDB" id="A0AA38VG01"/>
<feature type="region of interest" description="Disordered" evidence="1">
    <location>
        <begin position="113"/>
        <end position="135"/>
    </location>
</feature>
<name>A0AA38VG01_9PEZI</name>
<evidence type="ECO:0000313" key="2">
    <source>
        <dbReference type="EMBL" id="KAJ9149434.1"/>
    </source>
</evidence>
<dbReference type="PANTHER" id="PTHR35204:SF1">
    <property type="entry name" value="ENTEROTOXIN"/>
    <property type="match status" value="1"/>
</dbReference>
<dbReference type="PANTHER" id="PTHR35204">
    <property type="entry name" value="YALI0A21131P"/>
    <property type="match status" value="1"/>
</dbReference>
<protein>
    <submittedName>
        <fullName evidence="2">Uncharacterized protein</fullName>
    </submittedName>
</protein>
<gene>
    <name evidence="2" type="ORF">NKR23_g4253</name>
</gene>
<dbReference type="EMBL" id="JANBVO010000010">
    <property type="protein sequence ID" value="KAJ9149434.1"/>
    <property type="molecule type" value="Genomic_DNA"/>
</dbReference>